<accession>A0A0C3JTB7</accession>
<dbReference type="Proteomes" id="UP000054217">
    <property type="component" value="Unassembled WGS sequence"/>
</dbReference>
<dbReference type="InParanoid" id="A0A0C3JTB7"/>
<dbReference type="AlphaFoldDB" id="A0A0C3JTB7"/>
<gene>
    <name evidence="1" type="ORF">M404DRAFT_993359</name>
</gene>
<proteinExistence type="predicted"/>
<name>A0A0C3JTB7_PISTI</name>
<dbReference type="EMBL" id="KN831947">
    <property type="protein sequence ID" value="KIO12363.1"/>
    <property type="molecule type" value="Genomic_DNA"/>
</dbReference>
<evidence type="ECO:0000313" key="1">
    <source>
        <dbReference type="EMBL" id="KIO12363.1"/>
    </source>
</evidence>
<reference evidence="1 2" key="1">
    <citation type="submission" date="2014-04" db="EMBL/GenBank/DDBJ databases">
        <authorList>
            <consortium name="DOE Joint Genome Institute"/>
            <person name="Kuo A."/>
            <person name="Kohler A."/>
            <person name="Costa M.D."/>
            <person name="Nagy L.G."/>
            <person name="Floudas D."/>
            <person name="Copeland A."/>
            <person name="Barry K.W."/>
            <person name="Cichocki N."/>
            <person name="Veneault-Fourrey C."/>
            <person name="LaButti K."/>
            <person name="Lindquist E.A."/>
            <person name="Lipzen A."/>
            <person name="Lundell T."/>
            <person name="Morin E."/>
            <person name="Murat C."/>
            <person name="Sun H."/>
            <person name="Tunlid A."/>
            <person name="Henrissat B."/>
            <person name="Grigoriev I.V."/>
            <person name="Hibbett D.S."/>
            <person name="Martin F."/>
            <person name="Nordberg H.P."/>
            <person name="Cantor M.N."/>
            <person name="Hua S.X."/>
        </authorList>
    </citation>
    <scope>NUCLEOTIDE SEQUENCE [LARGE SCALE GENOMIC DNA]</scope>
    <source>
        <strain evidence="1 2">Marx 270</strain>
    </source>
</reference>
<protein>
    <submittedName>
        <fullName evidence="1">Uncharacterized protein</fullName>
    </submittedName>
</protein>
<keyword evidence="2" id="KW-1185">Reference proteome</keyword>
<evidence type="ECO:0000313" key="2">
    <source>
        <dbReference type="Proteomes" id="UP000054217"/>
    </source>
</evidence>
<sequence>MTRVGVNVPYITREAHITEKHKSSFQIRCNHLPPIASELHLIVLLDHCELPAAISASLMRK</sequence>
<dbReference type="HOGENOM" id="CLU_2923646_0_0_1"/>
<organism evidence="1 2">
    <name type="scientific">Pisolithus tinctorius Marx 270</name>
    <dbReference type="NCBI Taxonomy" id="870435"/>
    <lineage>
        <taxon>Eukaryota</taxon>
        <taxon>Fungi</taxon>
        <taxon>Dikarya</taxon>
        <taxon>Basidiomycota</taxon>
        <taxon>Agaricomycotina</taxon>
        <taxon>Agaricomycetes</taxon>
        <taxon>Agaricomycetidae</taxon>
        <taxon>Boletales</taxon>
        <taxon>Sclerodermatineae</taxon>
        <taxon>Pisolithaceae</taxon>
        <taxon>Pisolithus</taxon>
    </lineage>
</organism>
<reference evidence="2" key="2">
    <citation type="submission" date="2015-01" db="EMBL/GenBank/DDBJ databases">
        <title>Evolutionary Origins and Diversification of the Mycorrhizal Mutualists.</title>
        <authorList>
            <consortium name="DOE Joint Genome Institute"/>
            <consortium name="Mycorrhizal Genomics Consortium"/>
            <person name="Kohler A."/>
            <person name="Kuo A."/>
            <person name="Nagy L.G."/>
            <person name="Floudas D."/>
            <person name="Copeland A."/>
            <person name="Barry K.W."/>
            <person name="Cichocki N."/>
            <person name="Veneault-Fourrey C."/>
            <person name="LaButti K."/>
            <person name="Lindquist E.A."/>
            <person name="Lipzen A."/>
            <person name="Lundell T."/>
            <person name="Morin E."/>
            <person name="Murat C."/>
            <person name="Riley R."/>
            <person name="Ohm R."/>
            <person name="Sun H."/>
            <person name="Tunlid A."/>
            <person name="Henrissat B."/>
            <person name="Grigoriev I.V."/>
            <person name="Hibbett D.S."/>
            <person name="Martin F."/>
        </authorList>
    </citation>
    <scope>NUCLEOTIDE SEQUENCE [LARGE SCALE GENOMIC DNA]</scope>
    <source>
        <strain evidence="2">Marx 270</strain>
    </source>
</reference>